<evidence type="ECO:0000313" key="3">
    <source>
        <dbReference type="Proteomes" id="UP000636793"/>
    </source>
</evidence>
<dbReference type="InterPro" id="IPR029068">
    <property type="entry name" value="Glyas_Bleomycin-R_OHBP_Dase"/>
</dbReference>
<gene>
    <name evidence="2" type="ORF">GCM10011492_26450</name>
</gene>
<evidence type="ECO:0000259" key="1">
    <source>
        <dbReference type="Pfam" id="PF18029"/>
    </source>
</evidence>
<dbReference type="PANTHER" id="PTHR35908">
    <property type="entry name" value="HYPOTHETICAL FUSION PROTEIN"/>
    <property type="match status" value="1"/>
</dbReference>
<dbReference type="Proteomes" id="UP000636793">
    <property type="component" value="Unassembled WGS sequence"/>
</dbReference>
<dbReference type="RefSeq" id="WP_188837506.1">
    <property type="nucleotide sequence ID" value="NZ_BMHI01000004.1"/>
</dbReference>
<accession>A0A916WU82</accession>
<organism evidence="2 3">
    <name type="scientific">Flexivirga endophytica</name>
    <dbReference type="NCBI Taxonomy" id="1849103"/>
    <lineage>
        <taxon>Bacteria</taxon>
        <taxon>Bacillati</taxon>
        <taxon>Actinomycetota</taxon>
        <taxon>Actinomycetes</taxon>
        <taxon>Micrococcales</taxon>
        <taxon>Dermacoccaceae</taxon>
        <taxon>Flexivirga</taxon>
    </lineage>
</organism>
<dbReference type="SUPFAM" id="SSF54593">
    <property type="entry name" value="Glyoxalase/Bleomycin resistance protein/Dihydroxybiphenyl dioxygenase"/>
    <property type="match status" value="2"/>
</dbReference>
<evidence type="ECO:0000313" key="2">
    <source>
        <dbReference type="EMBL" id="GGB34504.1"/>
    </source>
</evidence>
<proteinExistence type="predicted"/>
<name>A0A916WU82_9MICO</name>
<comment type="caution">
    <text evidence="2">The sequence shown here is derived from an EMBL/GenBank/DDBJ whole genome shotgun (WGS) entry which is preliminary data.</text>
</comment>
<reference evidence="2" key="1">
    <citation type="journal article" date="2014" name="Int. J. Syst. Evol. Microbiol.">
        <title>Complete genome sequence of Corynebacterium casei LMG S-19264T (=DSM 44701T), isolated from a smear-ripened cheese.</title>
        <authorList>
            <consortium name="US DOE Joint Genome Institute (JGI-PGF)"/>
            <person name="Walter F."/>
            <person name="Albersmeier A."/>
            <person name="Kalinowski J."/>
            <person name="Ruckert C."/>
        </authorList>
    </citation>
    <scope>NUCLEOTIDE SEQUENCE</scope>
    <source>
        <strain evidence="2">CGMCC 1.15085</strain>
    </source>
</reference>
<reference evidence="2" key="2">
    <citation type="submission" date="2020-09" db="EMBL/GenBank/DDBJ databases">
        <authorList>
            <person name="Sun Q."/>
            <person name="Zhou Y."/>
        </authorList>
    </citation>
    <scope>NUCLEOTIDE SEQUENCE</scope>
    <source>
        <strain evidence="2">CGMCC 1.15085</strain>
    </source>
</reference>
<dbReference type="PANTHER" id="PTHR35908:SF1">
    <property type="entry name" value="CONSERVED PROTEIN"/>
    <property type="match status" value="1"/>
</dbReference>
<dbReference type="AlphaFoldDB" id="A0A916WU82"/>
<sequence>MPARNPARLFAITFGAQDPGRQADFWSAVLRRPVKPDDRGRQTLTVTTPGQPLIRFVHRPEPKMTPNRGHFDLTSESPADQSETVARALSAGARHIDIGQGADADHTVLADAEDNEFCVIPAGNNFLAGTGTIGCFACDGTEDVGRFWSRALGWPLVWDQDEETAIQAPSGGTKISWGGGDVAPQTGYNRVHLDLAVANDADLADATAALKSLGATDWDGPVCDGAVGLADPDGTEFCLLVAP</sequence>
<feature type="domain" description="Glyoxalase-like" evidence="1">
    <location>
        <begin position="135"/>
        <end position="240"/>
    </location>
</feature>
<dbReference type="InterPro" id="IPR041581">
    <property type="entry name" value="Glyoxalase_6"/>
</dbReference>
<protein>
    <recommendedName>
        <fullName evidence="1">Glyoxalase-like domain-containing protein</fullName>
    </recommendedName>
</protein>
<dbReference type="Gene3D" id="3.10.180.10">
    <property type="entry name" value="2,3-Dihydroxybiphenyl 1,2-Dioxygenase, domain 1"/>
    <property type="match status" value="2"/>
</dbReference>
<keyword evidence="3" id="KW-1185">Reference proteome</keyword>
<dbReference type="Pfam" id="PF18029">
    <property type="entry name" value="Glyoxalase_6"/>
    <property type="match status" value="2"/>
</dbReference>
<feature type="domain" description="Glyoxalase-like" evidence="1">
    <location>
        <begin position="12"/>
        <end position="120"/>
    </location>
</feature>
<dbReference type="EMBL" id="BMHI01000004">
    <property type="protein sequence ID" value="GGB34504.1"/>
    <property type="molecule type" value="Genomic_DNA"/>
</dbReference>